<dbReference type="InterPro" id="IPR056906">
    <property type="entry name" value="ORF2/G2P_dom"/>
</dbReference>
<evidence type="ECO:0000259" key="2">
    <source>
        <dbReference type="Pfam" id="PF23343"/>
    </source>
</evidence>
<feature type="domain" description="Replication-associated protein ORF2/G2P" evidence="2">
    <location>
        <begin position="11"/>
        <end position="90"/>
    </location>
</feature>
<evidence type="ECO:0000256" key="1">
    <source>
        <dbReference type="SAM" id="MobiDB-lite"/>
    </source>
</evidence>
<feature type="compositionally biased region" description="Low complexity" evidence="1">
    <location>
        <begin position="153"/>
        <end position="166"/>
    </location>
</feature>
<dbReference type="Pfam" id="PF23343">
    <property type="entry name" value="REP_ORF2-G2P"/>
    <property type="match status" value="1"/>
</dbReference>
<reference evidence="4" key="1">
    <citation type="journal article" date="2019" name="Int. J. Syst. Evol. Microbiol.">
        <title>The Global Catalogue of Microorganisms (GCM) 10K type strain sequencing project: providing services to taxonomists for standard genome sequencing and annotation.</title>
        <authorList>
            <consortium name="The Broad Institute Genomics Platform"/>
            <consortium name="The Broad Institute Genome Sequencing Center for Infectious Disease"/>
            <person name="Wu L."/>
            <person name="Ma J."/>
        </authorList>
    </citation>
    <scope>NUCLEOTIDE SEQUENCE [LARGE SCALE GENOMIC DNA]</scope>
    <source>
        <strain evidence="4">CGMCC 4.5581</strain>
    </source>
</reference>
<organism evidence="3 4">
    <name type="scientific">Modestobacter marinus</name>
    <dbReference type="NCBI Taxonomy" id="477641"/>
    <lineage>
        <taxon>Bacteria</taxon>
        <taxon>Bacillati</taxon>
        <taxon>Actinomycetota</taxon>
        <taxon>Actinomycetes</taxon>
        <taxon>Geodermatophilales</taxon>
        <taxon>Geodermatophilaceae</taxon>
        <taxon>Modestobacter</taxon>
    </lineage>
</organism>
<dbReference type="EMBL" id="BMMI01000006">
    <property type="protein sequence ID" value="GGL73548.1"/>
    <property type="molecule type" value="Genomic_DNA"/>
</dbReference>
<feature type="region of interest" description="Disordered" evidence="1">
    <location>
        <begin position="153"/>
        <end position="190"/>
    </location>
</feature>
<keyword evidence="4" id="KW-1185">Reference proteome</keyword>
<gene>
    <name evidence="3" type="ORF">GCM10011589_32110</name>
</gene>
<protein>
    <recommendedName>
        <fullName evidence="2">Replication-associated protein ORF2/G2P domain-containing protein</fullName>
    </recommendedName>
</protein>
<proteinExistence type="predicted"/>
<dbReference type="Proteomes" id="UP000648663">
    <property type="component" value="Unassembled WGS sequence"/>
</dbReference>
<comment type="caution">
    <text evidence="3">The sequence shown here is derived from an EMBL/GenBank/DDBJ whole genome shotgun (WGS) entry which is preliminary data.</text>
</comment>
<accession>A0ABQ2G3U5</accession>
<evidence type="ECO:0000313" key="3">
    <source>
        <dbReference type="EMBL" id="GGL73548.1"/>
    </source>
</evidence>
<evidence type="ECO:0000313" key="4">
    <source>
        <dbReference type="Proteomes" id="UP000648663"/>
    </source>
</evidence>
<name>A0ABQ2G3U5_9ACTN</name>
<sequence length="190" mass="20824">MAEWNAAAGQSWNRLRLGLSRVSRFEYFRVVEVQKRGALHLHVLVWSAEPLRRDQVQRIALAAGFGCQVDLTPLSPQQHARYAAKYATKATDQRGDAPWAVDVVNTRTGEVTRGSAPARYRTWSSSRQWGLTVRDVRAANRAAMENTRLTRAAAAASTDQPAPSAAIGPTSPAAESSRDSRPTAVKLAWS</sequence>